<dbReference type="GO" id="GO:0008270">
    <property type="term" value="F:zinc ion binding"/>
    <property type="evidence" value="ECO:0007669"/>
    <property type="project" value="InterPro"/>
</dbReference>
<keyword evidence="1" id="KW-0645">Protease</keyword>
<sequence length="328" mass="36078">MGASSTSFPTGYWRDGLQRTVDLVNQNPTPFFFSLVTDTGNLALSNGQNEVWGSTNNSILQGAPAITYSNDTCYWLPIVGTVTHRDESDVIFDYRAPFQWTADELKSSIIMYTGTRRQLQSTGVHELGHALGLQHVNTEYNIMGNDFEHIWANGSAARGYLGEDASDGAIALYGPWSFNYQDLGVAHWKYSSANGEYSHHVKTAIYDTSGVPLATVSVNGETGYNVVPGQAVQVEFTYENNGKDTQTVNTGWYISTNDIISRTDRRVATNTGMTLSRNNVLTYRRTLTIPSDLAKGANYWVGTIVDIDSTVPDSVPSNNATYIPIHVN</sequence>
<protein>
    <recommendedName>
        <fullName evidence="5">Peptidase M10 metallopeptidase domain-containing protein</fullName>
    </recommendedName>
</protein>
<dbReference type="InterPro" id="IPR024079">
    <property type="entry name" value="MetalloPept_cat_dom_sf"/>
</dbReference>
<dbReference type="GO" id="GO:0031012">
    <property type="term" value="C:extracellular matrix"/>
    <property type="evidence" value="ECO:0007669"/>
    <property type="project" value="InterPro"/>
</dbReference>
<dbReference type="OrthoDB" id="8607307at2"/>
<evidence type="ECO:0000256" key="4">
    <source>
        <dbReference type="ARBA" id="ARBA00022833"/>
    </source>
</evidence>
<comment type="caution">
    <text evidence="6">The sequence shown here is derived from an EMBL/GenBank/DDBJ whole genome shotgun (WGS) entry which is preliminary data.</text>
</comment>
<proteinExistence type="predicted"/>
<dbReference type="InterPro" id="IPR001818">
    <property type="entry name" value="Pept_M10_metallopeptidase"/>
</dbReference>
<organism evidence="6 7">
    <name type="scientific">Caballeronia terrestris</name>
    <dbReference type="NCBI Taxonomy" id="1226301"/>
    <lineage>
        <taxon>Bacteria</taxon>
        <taxon>Pseudomonadati</taxon>
        <taxon>Pseudomonadota</taxon>
        <taxon>Betaproteobacteria</taxon>
        <taxon>Burkholderiales</taxon>
        <taxon>Burkholderiaceae</taxon>
        <taxon>Caballeronia</taxon>
    </lineage>
</organism>
<evidence type="ECO:0000256" key="3">
    <source>
        <dbReference type="ARBA" id="ARBA00022801"/>
    </source>
</evidence>
<name>A0A158L5B9_9BURK</name>
<dbReference type="RefSeq" id="WP_087660912.1">
    <property type="nucleotide sequence ID" value="NZ_FCOL02000486.1"/>
</dbReference>
<evidence type="ECO:0000313" key="6">
    <source>
        <dbReference type="EMBL" id="SAL88475.1"/>
    </source>
</evidence>
<gene>
    <name evidence="6" type="ORF">AWB67_07604</name>
</gene>
<dbReference type="EMBL" id="FCOL02000486">
    <property type="protein sequence ID" value="SAL88475.1"/>
    <property type="molecule type" value="Genomic_DNA"/>
</dbReference>
<dbReference type="Pfam" id="PF00413">
    <property type="entry name" value="Peptidase_M10"/>
    <property type="match status" value="1"/>
</dbReference>
<dbReference type="Gene3D" id="2.60.40.10">
    <property type="entry name" value="Immunoglobulins"/>
    <property type="match status" value="1"/>
</dbReference>
<keyword evidence="7" id="KW-1185">Reference proteome</keyword>
<evidence type="ECO:0000313" key="7">
    <source>
        <dbReference type="Proteomes" id="UP000054925"/>
    </source>
</evidence>
<dbReference type="Proteomes" id="UP000054925">
    <property type="component" value="Unassembled WGS sequence"/>
</dbReference>
<keyword evidence="2" id="KW-0479">Metal-binding</keyword>
<feature type="domain" description="Peptidase M10 metallopeptidase" evidence="5">
    <location>
        <begin position="86"/>
        <end position="148"/>
    </location>
</feature>
<keyword evidence="3" id="KW-0378">Hydrolase</keyword>
<dbReference type="Gene3D" id="3.40.390.10">
    <property type="entry name" value="Collagenase (Catalytic Domain)"/>
    <property type="match status" value="1"/>
</dbReference>
<dbReference type="SUPFAM" id="SSF55486">
    <property type="entry name" value="Metalloproteases ('zincins'), catalytic domain"/>
    <property type="match status" value="1"/>
</dbReference>
<dbReference type="GO" id="GO:0004222">
    <property type="term" value="F:metalloendopeptidase activity"/>
    <property type="evidence" value="ECO:0007669"/>
    <property type="project" value="InterPro"/>
</dbReference>
<keyword evidence="4" id="KW-0862">Zinc</keyword>
<accession>A0A158L5B9</accession>
<dbReference type="AlphaFoldDB" id="A0A158L5B9"/>
<evidence type="ECO:0000256" key="2">
    <source>
        <dbReference type="ARBA" id="ARBA00022723"/>
    </source>
</evidence>
<evidence type="ECO:0000259" key="5">
    <source>
        <dbReference type="Pfam" id="PF00413"/>
    </source>
</evidence>
<reference evidence="6" key="1">
    <citation type="submission" date="2016-01" db="EMBL/GenBank/DDBJ databases">
        <authorList>
            <person name="Peeters C."/>
        </authorList>
    </citation>
    <scope>NUCLEOTIDE SEQUENCE [LARGE SCALE GENOMIC DNA]</scope>
    <source>
        <strain evidence="6">LMG 22937</strain>
    </source>
</reference>
<dbReference type="InterPro" id="IPR013783">
    <property type="entry name" value="Ig-like_fold"/>
</dbReference>
<evidence type="ECO:0000256" key="1">
    <source>
        <dbReference type="ARBA" id="ARBA00022670"/>
    </source>
</evidence>
<dbReference type="GO" id="GO:0006508">
    <property type="term" value="P:proteolysis"/>
    <property type="evidence" value="ECO:0007669"/>
    <property type="project" value="UniProtKB-KW"/>
</dbReference>